<dbReference type="RefSeq" id="WP_259625467.1">
    <property type="nucleotide sequence ID" value="NZ_JANYMP010000012.1"/>
</dbReference>
<dbReference type="AlphaFoldDB" id="A0A9X2VR47"/>
<dbReference type="EMBL" id="JANYMP010000012">
    <property type="protein sequence ID" value="MCS7479963.1"/>
    <property type="molecule type" value="Genomic_DNA"/>
</dbReference>
<dbReference type="Pfam" id="PF03713">
    <property type="entry name" value="DUF305"/>
    <property type="match status" value="1"/>
</dbReference>
<proteinExistence type="predicted"/>
<evidence type="ECO:0000313" key="5">
    <source>
        <dbReference type="Proteomes" id="UP001141259"/>
    </source>
</evidence>
<keyword evidence="5" id="KW-1185">Reference proteome</keyword>
<feature type="region of interest" description="Disordered" evidence="1">
    <location>
        <begin position="1"/>
        <end position="22"/>
    </location>
</feature>
<comment type="caution">
    <text evidence="4">The sequence shown here is derived from an EMBL/GenBank/DDBJ whole genome shotgun (WGS) entry which is preliminary data.</text>
</comment>
<name>A0A9X2VR47_9PSEU</name>
<feature type="domain" description="DUF305" evidence="3">
    <location>
        <begin position="66"/>
        <end position="228"/>
    </location>
</feature>
<dbReference type="InterPro" id="IPR005183">
    <property type="entry name" value="DUF305_CopM-like"/>
</dbReference>
<protein>
    <submittedName>
        <fullName evidence="4">DUF305 domain-containing protein</fullName>
    </submittedName>
</protein>
<accession>A0A9X2VR47</accession>
<dbReference type="Proteomes" id="UP001141259">
    <property type="component" value="Unassembled WGS sequence"/>
</dbReference>
<dbReference type="Gene3D" id="1.20.1260.10">
    <property type="match status" value="1"/>
</dbReference>
<dbReference type="PANTHER" id="PTHR36933:SF1">
    <property type="entry name" value="SLL0788 PROTEIN"/>
    <property type="match status" value="1"/>
</dbReference>
<gene>
    <name evidence="4" type="ORF">NZH93_24165</name>
</gene>
<keyword evidence="2" id="KW-1133">Transmembrane helix</keyword>
<evidence type="ECO:0000313" key="4">
    <source>
        <dbReference type="EMBL" id="MCS7479963.1"/>
    </source>
</evidence>
<dbReference type="PANTHER" id="PTHR36933">
    <property type="entry name" value="SLL0788 PROTEIN"/>
    <property type="match status" value="1"/>
</dbReference>
<keyword evidence="2" id="KW-0812">Transmembrane</keyword>
<sequence length="239" mass="25947">MADTEQDAGATEHVQDDRPTSGPTLARTVVITAAVLAVLLLGAAIGLLIKLPNSSNNEVPLRDSVDVGFATDMSAHHLQGVQMANIARDKTSSTEIKQLAFDISSTQLEQIGRMKGWLFLWGFPEQSADGTHMAWMENAPEHSHQTTGESGTTTMPGMASSEELTKLRSLTGTEFDTYFLQLMLRHHVGGAPMAKYAAEHAGQSVVRVLADNMLKSQTSEVDYMTQLLTQRNAQPLPQN</sequence>
<evidence type="ECO:0000256" key="2">
    <source>
        <dbReference type="SAM" id="Phobius"/>
    </source>
</evidence>
<feature type="transmembrane region" description="Helical" evidence="2">
    <location>
        <begin position="29"/>
        <end position="49"/>
    </location>
</feature>
<organism evidence="4 5">
    <name type="scientific">Umezawaea endophytica</name>
    <dbReference type="NCBI Taxonomy" id="1654476"/>
    <lineage>
        <taxon>Bacteria</taxon>
        <taxon>Bacillati</taxon>
        <taxon>Actinomycetota</taxon>
        <taxon>Actinomycetes</taxon>
        <taxon>Pseudonocardiales</taxon>
        <taxon>Pseudonocardiaceae</taxon>
        <taxon>Umezawaea</taxon>
    </lineage>
</organism>
<dbReference type="InterPro" id="IPR012347">
    <property type="entry name" value="Ferritin-like"/>
</dbReference>
<evidence type="ECO:0000256" key="1">
    <source>
        <dbReference type="SAM" id="MobiDB-lite"/>
    </source>
</evidence>
<reference evidence="4" key="1">
    <citation type="submission" date="2022-08" db="EMBL/GenBank/DDBJ databases">
        <authorList>
            <person name="Tistechok S."/>
            <person name="Samborskyy M."/>
            <person name="Roman I."/>
        </authorList>
    </citation>
    <scope>NUCLEOTIDE SEQUENCE</scope>
    <source>
        <strain evidence="4">DSM 103496</strain>
    </source>
</reference>
<evidence type="ECO:0000259" key="3">
    <source>
        <dbReference type="Pfam" id="PF03713"/>
    </source>
</evidence>
<keyword evidence="2" id="KW-0472">Membrane</keyword>